<evidence type="ECO:0008006" key="4">
    <source>
        <dbReference type="Google" id="ProtNLM"/>
    </source>
</evidence>
<dbReference type="RefSeq" id="WP_022863508.1">
    <property type="nucleotide sequence ID" value="NZ_ATVG01000011.1"/>
</dbReference>
<gene>
    <name evidence="2" type="ORF">CMASS_09730</name>
</gene>
<reference evidence="2 3" key="1">
    <citation type="submission" date="2020-10" db="EMBL/GenBank/DDBJ databases">
        <title>Complete genome sequence of Corynebacterium massiliense DSM 45435, type strain of Corynebacterium massiliense.</title>
        <authorList>
            <person name="Busche T."/>
            <person name="Kalinowski J."/>
            <person name="Ruckert C."/>
        </authorList>
    </citation>
    <scope>NUCLEOTIDE SEQUENCE [LARGE SCALE GENOMIC DNA]</scope>
    <source>
        <strain evidence="2 3">DSM 45435</strain>
    </source>
</reference>
<name>A0ABY7UBW1_9CORY</name>
<accession>A0ABY7UBW1</accession>
<dbReference type="Proteomes" id="UP001220064">
    <property type="component" value="Chromosome"/>
</dbReference>
<dbReference type="PROSITE" id="PS51257">
    <property type="entry name" value="PROKAR_LIPOPROTEIN"/>
    <property type="match status" value="1"/>
</dbReference>
<dbReference type="EMBL" id="CP063189">
    <property type="protein sequence ID" value="WCZ33357.1"/>
    <property type="molecule type" value="Genomic_DNA"/>
</dbReference>
<sequence length="196" mass="21184">MHLPRLARMTATSLCTGALLGVAACSQPAGDDADAGASAAPESTDADEKSPDEKQAVEEGRRFLIASNELTRDMLDALDMHKADDDATGEKMTSAMAGINTLINDSVCSDMVDETRATDAGELDPARIDWDEVDSTLGNARARTEKSLEVIPDMQLDFEKDSEDTGKIKLPLERLDMKKEDGQWKVCDRMATGEAM</sequence>
<feature type="compositionally biased region" description="Basic and acidic residues" evidence="1">
    <location>
        <begin position="46"/>
        <end position="58"/>
    </location>
</feature>
<protein>
    <recommendedName>
        <fullName evidence="4">DUF4878 domain-containing protein</fullName>
    </recommendedName>
</protein>
<proteinExistence type="predicted"/>
<evidence type="ECO:0000313" key="3">
    <source>
        <dbReference type="Proteomes" id="UP001220064"/>
    </source>
</evidence>
<evidence type="ECO:0000313" key="2">
    <source>
        <dbReference type="EMBL" id="WCZ33357.1"/>
    </source>
</evidence>
<organism evidence="2 3">
    <name type="scientific">Corynebacterium massiliense DSM 45435</name>
    <dbReference type="NCBI Taxonomy" id="1121364"/>
    <lineage>
        <taxon>Bacteria</taxon>
        <taxon>Bacillati</taxon>
        <taxon>Actinomycetota</taxon>
        <taxon>Actinomycetes</taxon>
        <taxon>Mycobacteriales</taxon>
        <taxon>Corynebacteriaceae</taxon>
        <taxon>Corynebacterium</taxon>
    </lineage>
</organism>
<feature type="region of interest" description="Disordered" evidence="1">
    <location>
        <begin position="26"/>
        <end position="58"/>
    </location>
</feature>
<keyword evidence="3" id="KW-1185">Reference proteome</keyword>
<evidence type="ECO:0000256" key="1">
    <source>
        <dbReference type="SAM" id="MobiDB-lite"/>
    </source>
</evidence>